<name>U4TUL9_9LACO</name>
<proteinExistence type="predicted"/>
<keyword evidence="2" id="KW-1185">Reference proteome</keyword>
<reference evidence="2" key="1">
    <citation type="journal article" date="2013" name="Genome Announc.">
        <title>Whole-Genome Sequencing of Lactobacillus shenzhenensis Strain LY-73T.</title>
        <authorList>
            <person name="Lin Z."/>
            <person name="Liu Z."/>
            <person name="Yang R."/>
            <person name="Zou Y."/>
            <person name="Wan D."/>
            <person name="Chen J."/>
            <person name="Guo M."/>
            <person name="Zhao J."/>
            <person name="Fang C."/>
            <person name="Yang R."/>
            <person name="Liu F."/>
        </authorList>
    </citation>
    <scope>NUCLEOTIDE SEQUENCE [LARGE SCALE GENOMIC DNA]</scope>
    <source>
        <strain evidence="2">LY-73</strain>
    </source>
</reference>
<evidence type="ECO:0000313" key="2">
    <source>
        <dbReference type="Proteomes" id="UP000030647"/>
    </source>
</evidence>
<accession>U4TUL9</accession>
<dbReference type="HOGENOM" id="CLU_2330251_0_0_9"/>
<dbReference type="AlphaFoldDB" id="U4TUL9"/>
<evidence type="ECO:0000313" key="1">
    <source>
        <dbReference type="EMBL" id="ERL65568.1"/>
    </source>
</evidence>
<sequence>MSNDITECFVEVTQVIIGLANENDLRPFILYLNTHNLPQNQRICAKRRFFFYALKISNAANQKRTRLPINRAGPEMRCFSRCSEHHDQRQRFSTVLIN</sequence>
<dbReference type="Proteomes" id="UP000030647">
    <property type="component" value="Unassembled WGS sequence"/>
</dbReference>
<dbReference type="STRING" id="1231336.L248_2641"/>
<gene>
    <name evidence="1" type="ORF">L248_2641</name>
</gene>
<protein>
    <submittedName>
        <fullName evidence="1">Uncharacterized protein</fullName>
    </submittedName>
</protein>
<organism evidence="1 2">
    <name type="scientific">Schleiferilactobacillus shenzhenensis LY-73</name>
    <dbReference type="NCBI Taxonomy" id="1231336"/>
    <lineage>
        <taxon>Bacteria</taxon>
        <taxon>Bacillati</taxon>
        <taxon>Bacillota</taxon>
        <taxon>Bacilli</taxon>
        <taxon>Lactobacillales</taxon>
        <taxon>Lactobacillaceae</taxon>
        <taxon>Schleiferilactobacillus</taxon>
    </lineage>
</organism>
<dbReference type="EMBL" id="KI271586">
    <property type="protein sequence ID" value="ERL65568.1"/>
    <property type="molecule type" value="Genomic_DNA"/>
</dbReference>